<dbReference type="Pfam" id="PF00534">
    <property type="entry name" value="Glycos_transf_1"/>
    <property type="match status" value="1"/>
</dbReference>
<sequence length="376" mass="41933">MRVLHFYKTYYPDSFGGAETAINDIARSTARYGVESEVLSLSRTPAESTMRVDGHWARKARLHLEVASTGLSLSVLGEFARMATGFDIIHYHFPWPMMDVAHFLAGIRSATVVTYHSDIVRQKRLLALYKPLMYRFLDSIDHIVATSPNYLQSSAVLQRFREKVSVIPLCVRPVSRAPTLAAAADAWRRRLGGRFFLFLGALRYYKGLPYLIDAAARTGYPVAIAGDGEMASYLEREVRRRRLANVHLLGAQTEDEKHALLEACHAFVFPSHLRSEAFGIALLEAAEFGRPLISCEIGTGTSYVNVDGETGRVVPPADPEALAAAMTELWHDEELAANMGIRARQRYHAHFTVEVAGEAYASLYRRLLRSRTSNGA</sequence>
<dbReference type="PANTHER" id="PTHR12526:SF627">
    <property type="entry name" value="D-RHAMNOSYLTRANSFERASE WBPZ"/>
    <property type="match status" value="1"/>
</dbReference>
<comment type="caution">
    <text evidence="3">The sequence shown here is derived from an EMBL/GenBank/DDBJ whole genome shotgun (WGS) entry which is preliminary data.</text>
</comment>
<keyword evidence="3" id="KW-0328">Glycosyltransferase</keyword>
<evidence type="ECO:0000259" key="2">
    <source>
        <dbReference type="Pfam" id="PF13439"/>
    </source>
</evidence>
<feature type="domain" description="Glycosyltransferase subfamily 4-like N-terminal" evidence="2">
    <location>
        <begin position="15"/>
        <end position="171"/>
    </location>
</feature>
<protein>
    <submittedName>
        <fullName evidence="3">Glycosyltransferase</fullName>
        <ecNumber evidence="3">2.4.-.-</ecNumber>
    </submittedName>
</protein>
<dbReference type="Proteomes" id="UP001556196">
    <property type="component" value="Unassembled WGS sequence"/>
</dbReference>
<dbReference type="RefSeq" id="WP_367722766.1">
    <property type="nucleotide sequence ID" value="NZ_JBFOCI010000002.1"/>
</dbReference>
<proteinExistence type="predicted"/>
<name>A0ABV3QYE5_9HYPH</name>
<accession>A0ABV3QYE5</accession>
<reference evidence="3 4" key="1">
    <citation type="submission" date="2024-06" db="EMBL/GenBank/DDBJ databases">
        <authorList>
            <person name="Tuo L."/>
        </authorList>
    </citation>
    <scope>NUCLEOTIDE SEQUENCE [LARGE SCALE GENOMIC DNA]</scope>
    <source>
        <strain evidence="3 4">ZMM04-5</strain>
    </source>
</reference>
<evidence type="ECO:0000313" key="4">
    <source>
        <dbReference type="Proteomes" id="UP001556196"/>
    </source>
</evidence>
<dbReference type="EC" id="2.4.-.-" evidence="3"/>
<dbReference type="SUPFAM" id="SSF53756">
    <property type="entry name" value="UDP-Glycosyltransferase/glycogen phosphorylase"/>
    <property type="match status" value="1"/>
</dbReference>
<evidence type="ECO:0000313" key="3">
    <source>
        <dbReference type="EMBL" id="MEW9805677.1"/>
    </source>
</evidence>
<feature type="domain" description="Glycosyl transferase family 1" evidence="1">
    <location>
        <begin position="190"/>
        <end position="346"/>
    </location>
</feature>
<gene>
    <name evidence="3" type="ORF">ABUE31_06765</name>
</gene>
<dbReference type="InterPro" id="IPR028098">
    <property type="entry name" value="Glyco_trans_4-like_N"/>
</dbReference>
<keyword evidence="4" id="KW-1185">Reference proteome</keyword>
<organism evidence="3 4">
    <name type="scientific">Mesorhizobium marinum</name>
    <dbReference type="NCBI Taxonomy" id="3228790"/>
    <lineage>
        <taxon>Bacteria</taxon>
        <taxon>Pseudomonadati</taxon>
        <taxon>Pseudomonadota</taxon>
        <taxon>Alphaproteobacteria</taxon>
        <taxon>Hyphomicrobiales</taxon>
        <taxon>Phyllobacteriaceae</taxon>
        <taxon>Mesorhizobium</taxon>
    </lineage>
</organism>
<dbReference type="PANTHER" id="PTHR12526">
    <property type="entry name" value="GLYCOSYLTRANSFERASE"/>
    <property type="match status" value="1"/>
</dbReference>
<dbReference type="Gene3D" id="3.40.50.2000">
    <property type="entry name" value="Glycogen Phosphorylase B"/>
    <property type="match status" value="2"/>
</dbReference>
<dbReference type="Pfam" id="PF13439">
    <property type="entry name" value="Glyco_transf_4"/>
    <property type="match status" value="1"/>
</dbReference>
<evidence type="ECO:0000259" key="1">
    <source>
        <dbReference type="Pfam" id="PF00534"/>
    </source>
</evidence>
<dbReference type="InterPro" id="IPR001296">
    <property type="entry name" value="Glyco_trans_1"/>
</dbReference>
<dbReference type="EMBL" id="JBFOCI010000002">
    <property type="protein sequence ID" value="MEW9805677.1"/>
    <property type="molecule type" value="Genomic_DNA"/>
</dbReference>
<dbReference type="GO" id="GO:0016757">
    <property type="term" value="F:glycosyltransferase activity"/>
    <property type="evidence" value="ECO:0007669"/>
    <property type="project" value="UniProtKB-KW"/>
</dbReference>
<keyword evidence="3" id="KW-0808">Transferase</keyword>